<evidence type="ECO:0000313" key="2">
    <source>
        <dbReference type="Proteomes" id="UP000282674"/>
    </source>
</evidence>
<keyword evidence="2" id="KW-1185">Reference proteome</keyword>
<evidence type="ECO:0000313" key="1">
    <source>
        <dbReference type="EMBL" id="RMI36995.1"/>
    </source>
</evidence>
<comment type="caution">
    <text evidence="1">The sequence shown here is derived from an EMBL/GenBank/DDBJ whole genome shotgun (WGS) entry which is preliminary data.</text>
</comment>
<accession>A0A3M2LLP5</accession>
<organism evidence="1 2">
    <name type="scientific">Actinomadura harenae</name>
    <dbReference type="NCBI Taxonomy" id="2483351"/>
    <lineage>
        <taxon>Bacteria</taxon>
        <taxon>Bacillati</taxon>
        <taxon>Actinomycetota</taxon>
        <taxon>Actinomycetes</taxon>
        <taxon>Streptosporangiales</taxon>
        <taxon>Thermomonosporaceae</taxon>
        <taxon>Actinomadura</taxon>
    </lineage>
</organism>
<dbReference type="Proteomes" id="UP000282674">
    <property type="component" value="Unassembled WGS sequence"/>
</dbReference>
<evidence type="ECO:0008006" key="3">
    <source>
        <dbReference type="Google" id="ProtNLM"/>
    </source>
</evidence>
<gene>
    <name evidence="1" type="ORF">EBO15_37075</name>
</gene>
<sequence length="266" mass="28602">MCPDPDDDQPAIVRRFQPCPRHRPNAGRELARHLISTCTNDGDLVAETHPTNDSVLAACGELGRRGVACVPHFPLAQYIGAGLRERSGEPQSGLAMRPCRPDQMSMALADHLGRAALVIAAPPLRPPQKRTGRHLCPGCPTAAATSKPIPLGSVLLASWRMLRPGGHLAVITTARHEHGQFIDPAPHIIHLAQTLKFRYSQHVIALNVPTVNGVLVQSDPCGLAQVRDEHADALPPAARVHADVCLFTKPHTAPTENRAQQGKGRA</sequence>
<reference evidence="1 2" key="1">
    <citation type="submission" date="2018-10" db="EMBL/GenBank/DDBJ databases">
        <title>Isolation from soil.</title>
        <authorList>
            <person name="Hu J."/>
        </authorList>
    </citation>
    <scope>NUCLEOTIDE SEQUENCE [LARGE SCALE GENOMIC DNA]</scope>
    <source>
        <strain evidence="1 2">NEAU-Ht49</strain>
    </source>
</reference>
<protein>
    <recommendedName>
        <fullName evidence="3">SAM-dependent methyltransferase</fullName>
    </recommendedName>
</protein>
<name>A0A3M2LLP5_9ACTN</name>
<dbReference type="EMBL" id="RFFG01000119">
    <property type="protein sequence ID" value="RMI36995.1"/>
    <property type="molecule type" value="Genomic_DNA"/>
</dbReference>
<proteinExistence type="predicted"/>
<dbReference type="AlphaFoldDB" id="A0A3M2LLP5"/>